<dbReference type="HOGENOM" id="CLU_2086368_0_0_1"/>
<gene>
    <name evidence="1" type="ORF">CY34DRAFT_300698</name>
</gene>
<organism evidence="1 2">
    <name type="scientific">Suillus luteus UH-Slu-Lm8-n1</name>
    <dbReference type="NCBI Taxonomy" id="930992"/>
    <lineage>
        <taxon>Eukaryota</taxon>
        <taxon>Fungi</taxon>
        <taxon>Dikarya</taxon>
        <taxon>Basidiomycota</taxon>
        <taxon>Agaricomycotina</taxon>
        <taxon>Agaricomycetes</taxon>
        <taxon>Agaricomycetidae</taxon>
        <taxon>Boletales</taxon>
        <taxon>Suillineae</taxon>
        <taxon>Suillaceae</taxon>
        <taxon>Suillus</taxon>
    </lineage>
</organism>
<keyword evidence="2" id="KW-1185">Reference proteome</keyword>
<dbReference type="AlphaFoldDB" id="A0A0D0AZU8"/>
<evidence type="ECO:0000313" key="2">
    <source>
        <dbReference type="Proteomes" id="UP000054485"/>
    </source>
</evidence>
<protein>
    <submittedName>
        <fullName evidence="1">Uncharacterized protein</fullName>
    </submittedName>
</protein>
<proteinExistence type="predicted"/>
<dbReference type="EMBL" id="KN835326">
    <property type="protein sequence ID" value="KIK39842.1"/>
    <property type="molecule type" value="Genomic_DNA"/>
</dbReference>
<reference evidence="2" key="2">
    <citation type="submission" date="2015-01" db="EMBL/GenBank/DDBJ databases">
        <title>Evolutionary Origins and Diversification of the Mycorrhizal Mutualists.</title>
        <authorList>
            <consortium name="DOE Joint Genome Institute"/>
            <consortium name="Mycorrhizal Genomics Consortium"/>
            <person name="Kohler A."/>
            <person name="Kuo A."/>
            <person name="Nagy L.G."/>
            <person name="Floudas D."/>
            <person name="Copeland A."/>
            <person name="Barry K.W."/>
            <person name="Cichocki N."/>
            <person name="Veneault-Fourrey C."/>
            <person name="LaButti K."/>
            <person name="Lindquist E.A."/>
            <person name="Lipzen A."/>
            <person name="Lundell T."/>
            <person name="Morin E."/>
            <person name="Murat C."/>
            <person name="Riley R."/>
            <person name="Ohm R."/>
            <person name="Sun H."/>
            <person name="Tunlid A."/>
            <person name="Henrissat B."/>
            <person name="Grigoriev I.V."/>
            <person name="Hibbett D.S."/>
            <person name="Martin F."/>
        </authorList>
    </citation>
    <scope>NUCLEOTIDE SEQUENCE [LARGE SCALE GENOMIC DNA]</scope>
    <source>
        <strain evidence="2">UH-Slu-Lm8-n1</strain>
    </source>
</reference>
<name>A0A0D0AZU8_9AGAM</name>
<dbReference type="Proteomes" id="UP000054485">
    <property type="component" value="Unassembled WGS sequence"/>
</dbReference>
<evidence type="ECO:0000313" key="1">
    <source>
        <dbReference type="EMBL" id="KIK39842.1"/>
    </source>
</evidence>
<dbReference type="InParanoid" id="A0A0D0AZU8"/>
<sequence>MFCSYREQVTHASLGMVQCSHRYVERQPHRCQPRLSRLYASVSSSSCWQFLVFYSHLSLRHQEMDLSRCCTTRQKSHHSEVMLKSQIMAWRQMESEEILQSADWAHCCILTRPKLAI</sequence>
<reference evidence="1 2" key="1">
    <citation type="submission" date="2014-04" db="EMBL/GenBank/DDBJ databases">
        <authorList>
            <consortium name="DOE Joint Genome Institute"/>
            <person name="Kuo A."/>
            <person name="Ruytinx J."/>
            <person name="Rineau F."/>
            <person name="Colpaert J."/>
            <person name="Kohler A."/>
            <person name="Nagy L.G."/>
            <person name="Floudas D."/>
            <person name="Copeland A."/>
            <person name="Barry K.W."/>
            <person name="Cichocki N."/>
            <person name="Veneault-Fourrey C."/>
            <person name="LaButti K."/>
            <person name="Lindquist E.A."/>
            <person name="Lipzen A."/>
            <person name="Lundell T."/>
            <person name="Morin E."/>
            <person name="Murat C."/>
            <person name="Sun H."/>
            <person name="Tunlid A."/>
            <person name="Henrissat B."/>
            <person name="Grigoriev I.V."/>
            <person name="Hibbett D.S."/>
            <person name="Martin F."/>
            <person name="Nordberg H.P."/>
            <person name="Cantor M.N."/>
            <person name="Hua S.X."/>
        </authorList>
    </citation>
    <scope>NUCLEOTIDE SEQUENCE [LARGE SCALE GENOMIC DNA]</scope>
    <source>
        <strain evidence="1 2">UH-Slu-Lm8-n1</strain>
    </source>
</reference>
<accession>A0A0D0AZU8</accession>